<dbReference type="PANTHER" id="PTHR33021:SF482">
    <property type="entry name" value="EARLY NODULIN-LIKE PROTEIN"/>
    <property type="match status" value="1"/>
</dbReference>
<evidence type="ECO:0000256" key="3">
    <source>
        <dbReference type="ARBA" id="ARBA00023180"/>
    </source>
</evidence>
<dbReference type="GO" id="GO:0005886">
    <property type="term" value="C:plasma membrane"/>
    <property type="evidence" value="ECO:0007669"/>
    <property type="project" value="TreeGrafter"/>
</dbReference>
<evidence type="ECO:0000256" key="4">
    <source>
        <dbReference type="ARBA" id="ARBA00035011"/>
    </source>
</evidence>
<keyword evidence="2" id="KW-1015">Disulfide bond</keyword>
<dbReference type="Gene3D" id="2.60.40.420">
    <property type="entry name" value="Cupredoxins - blue copper proteins"/>
    <property type="match status" value="1"/>
</dbReference>
<comment type="function">
    <text evidence="5">May act as a carbohydrate transporter.</text>
</comment>
<dbReference type="Proteomes" id="UP000447434">
    <property type="component" value="Chromosome 17"/>
</dbReference>
<comment type="similarity">
    <text evidence="4">Belongs to the early nodulin-like (ENODL) family.</text>
</comment>
<evidence type="ECO:0000313" key="6">
    <source>
        <dbReference type="EMBL" id="KAE9596275.1"/>
    </source>
</evidence>
<dbReference type="GO" id="GO:0009055">
    <property type="term" value="F:electron transfer activity"/>
    <property type="evidence" value="ECO:0007669"/>
    <property type="project" value="InterPro"/>
</dbReference>
<dbReference type="FunFam" id="2.60.40.420:FF:000018">
    <property type="entry name" value="Lamin-like protein"/>
    <property type="match status" value="1"/>
</dbReference>
<accession>A0A6A5LRL5</accession>
<dbReference type="AlphaFoldDB" id="A0A6A5LRL5"/>
<evidence type="ECO:0000256" key="2">
    <source>
        <dbReference type="ARBA" id="ARBA00023157"/>
    </source>
</evidence>
<dbReference type="EMBL" id="WOCE01000017">
    <property type="protein sequence ID" value="KAE9596275.1"/>
    <property type="molecule type" value="Genomic_DNA"/>
</dbReference>
<dbReference type="SUPFAM" id="SSF49503">
    <property type="entry name" value="Cupredoxins"/>
    <property type="match status" value="1"/>
</dbReference>
<keyword evidence="7" id="KW-1185">Reference proteome</keyword>
<dbReference type="InterPro" id="IPR003245">
    <property type="entry name" value="Phytocyanin_dom"/>
</dbReference>
<dbReference type="InterPro" id="IPR039391">
    <property type="entry name" value="Phytocyanin-like"/>
</dbReference>
<keyword evidence="3" id="KW-0325">Glycoprotein</keyword>
<dbReference type="Pfam" id="PF02298">
    <property type="entry name" value="Cu_bind_like"/>
    <property type="match status" value="1"/>
</dbReference>
<name>A0A6A5LRL5_LUPAL</name>
<comment type="caution">
    <text evidence="6">The sequence shown here is derived from an EMBL/GenBank/DDBJ whole genome shotgun (WGS) entry which is preliminary data.</text>
</comment>
<evidence type="ECO:0000313" key="7">
    <source>
        <dbReference type="Proteomes" id="UP000447434"/>
    </source>
</evidence>
<evidence type="ECO:0000256" key="5">
    <source>
        <dbReference type="ARBA" id="ARBA00037626"/>
    </source>
</evidence>
<evidence type="ECO:0000256" key="1">
    <source>
        <dbReference type="ARBA" id="ARBA00022729"/>
    </source>
</evidence>
<organism evidence="6 7">
    <name type="scientific">Lupinus albus</name>
    <name type="common">White lupine</name>
    <name type="synonym">Lupinus termis</name>
    <dbReference type="NCBI Taxonomy" id="3870"/>
    <lineage>
        <taxon>Eukaryota</taxon>
        <taxon>Viridiplantae</taxon>
        <taxon>Streptophyta</taxon>
        <taxon>Embryophyta</taxon>
        <taxon>Tracheophyta</taxon>
        <taxon>Spermatophyta</taxon>
        <taxon>Magnoliopsida</taxon>
        <taxon>eudicotyledons</taxon>
        <taxon>Gunneridae</taxon>
        <taxon>Pentapetalae</taxon>
        <taxon>rosids</taxon>
        <taxon>fabids</taxon>
        <taxon>Fabales</taxon>
        <taxon>Fabaceae</taxon>
        <taxon>Papilionoideae</taxon>
        <taxon>50 kb inversion clade</taxon>
        <taxon>genistoids sensu lato</taxon>
        <taxon>core genistoids</taxon>
        <taxon>Genisteae</taxon>
        <taxon>Lupinus</taxon>
    </lineage>
</organism>
<dbReference type="PANTHER" id="PTHR33021">
    <property type="entry name" value="BLUE COPPER PROTEIN"/>
    <property type="match status" value="1"/>
</dbReference>
<dbReference type="PROSITE" id="PS51485">
    <property type="entry name" value="PHYTOCYANIN"/>
    <property type="match status" value="1"/>
</dbReference>
<reference evidence="7" key="1">
    <citation type="journal article" date="2020" name="Nat. Commun.">
        <title>Genome sequence of the cluster root forming white lupin.</title>
        <authorList>
            <person name="Hufnagel B."/>
            <person name="Marques A."/>
            <person name="Soriano A."/>
            <person name="Marques L."/>
            <person name="Divol F."/>
            <person name="Doumas P."/>
            <person name="Sallet E."/>
            <person name="Mancinotti D."/>
            <person name="Carrere S."/>
            <person name="Marande W."/>
            <person name="Arribat S."/>
            <person name="Keller J."/>
            <person name="Huneau C."/>
            <person name="Blein T."/>
            <person name="Aime D."/>
            <person name="Laguerre M."/>
            <person name="Taylor J."/>
            <person name="Schubert V."/>
            <person name="Nelson M."/>
            <person name="Geu-Flores F."/>
            <person name="Crespi M."/>
            <person name="Gallardo-Guerrero K."/>
            <person name="Delaux P.-M."/>
            <person name="Salse J."/>
            <person name="Berges H."/>
            <person name="Guyot R."/>
            <person name="Gouzy J."/>
            <person name="Peret B."/>
        </authorList>
    </citation>
    <scope>NUCLEOTIDE SEQUENCE [LARGE SCALE GENOMIC DNA]</scope>
    <source>
        <strain evidence="7">cv. Amiga</strain>
    </source>
</reference>
<sequence>MEGFGFRKMVLMLTIMVTLMANMAKSELHNVGGSKVGWGNSNVNLTTWSLHEQFHVNDWLYFGYDRHMFSVLEVNKSSYEKCNEGGFIKNITGGAGRDVFQLLEPKSYYFISGRGPCWQNVKVEVTAVPYIAPAPQPAAPHSASDYTHINQTFVLLILVFIWGILFN</sequence>
<protein>
    <submittedName>
        <fullName evidence="6">Putative cupredoxin</fullName>
    </submittedName>
</protein>
<keyword evidence="1" id="KW-0732">Signal</keyword>
<dbReference type="OrthoDB" id="676939at2759"/>
<proteinExistence type="inferred from homology"/>
<gene>
    <name evidence="6" type="ORF">Lalb_Chr17g0347581</name>
</gene>
<dbReference type="InterPro" id="IPR008972">
    <property type="entry name" value="Cupredoxin"/>
</dbReference>